<evidence type="ECO:0000313" key="2">
    <source>
        <dbReference type="EMBL" id="KAF5371516.1"/>
    </source>
</evidence>
<organism evidence="2 3">
    <name type="scientific">Tricholomella constricta</name>
    <dbReference type="NCBI Taxonomy" id="117010"/>
    <lineage>
        <taxon>Eukaryota</taxon>
        <taxon>Fungi</taxon>
        <taxon>Dikarya</taxon>
        <taxon>Basidiomycota</taxon>
        <taxon>Agaricomycotina</taxon>
        <taxon>Agaricomycetes</taxon>
        <taxon>Agaricomycetidae</taxon>
        <taxon>Agaricales</taxon>
        <taxon>Tricholomatineae</taxon>
        <taxon>Lyophyllaceae</taxon>
        <taxon>Tricholomella</taxon>
    </lineage>
</organism>
<gene>
    <name evidence="2" type="ORF">D9615_009615</name>
</gene>
<evidence type="ECO:0000313" key="3">
    <source>
        <dbReference type="Proteomes" id="UP000565441"/>
    </source>
</evidence>
<dbReference type="AlphaFoldDB" id="A0A8H5GUW5"/>
<protein>
    <submittedName>
        <fullName evidence="2">Uncharacterized protein</fullName>
    </submittedName>
</protein>
<sequence length="150" mass="16623">MTLTENISLKLVPAALLLIFAAIFTIAFLHLLSTWLRSATSRTTGIKFCKQHRQTTESLSKFSSAAYYPSITYFRMNRVSLDRIGIAGFAYDFESLSGRPSRVVSAFETFGSSSIHHFVTDMAMLLAPVFPPLLEILARARPPSEISQGS</sequence>
<name>A0A8H5GUW5_9AGAR</name>
<keyword evidence="1" id="KW-0472">Membrane</keyword>
<dbReference type="Proteomes" id="UP000565441">
    <property type="component" value="Unassembled WGS sequence"/>
</dbReference>
<keyword evidence="1" id="KW-0812">Transmembrane</keyword>
<dbReference type="EMBL" id="JAACJP010000046">
    <property type="protein sequence ID" value="KAF5371516.1"/>
    <property type="molecule type" value="Genomic_DNA"/>
</dbReference>
<accession>A0A8H5GUW5</accession>
<proteinExistence type="predicted"/>
<reference evidence="2 3" key="1">
    <citation type="journal article" date="2020" name="ISME J.">
        <title>Uncovering the hidden diversity of litter-decomposition mechanisms in mushroom-forming fungi.</title>
        <authorList>
            <person name="Floudas D."/>
            <person name="Bentzer J."/>
            <person name="Ahren D."/>
            <person name="Johansson T."/>
            <person name="Persson P."/>
            <person name="Tunlid A."/>
        </authorList>
    </citation>
    <scope>NUCLEOTIDE SEQUENCE [LARGE SCALE GENOMIC DNA]</scope>
    <source>
        <strain evidence="2 3">CBS 661.87</strain>
    </source>
</reference>
<dbReference type="OrthoDB" id="1470350at2759"/>
<comment type="caution">
    <text evidence="2">The sequence shown here is derived from an EMBL/GenBank/DDBJ whole genome shotgun (WGS) entry which is preliminary data.</text>
</comment>
<feature type="transmembrane region" description="Helical" evidence="1">
    <location>
        <begin position="12"/>
        <end position="32"/>
    </location>
</feature>
<keyword evidence="1" id="KW-1133">Transmembrane helix</keyword>
<evidence type="ECO:0000256" key="1">
    <source>
        <dbReference type="SAM" id="Phobius"/>
    </source>
</evidence>
<keyword evidence="3" id="KW-1185">Reference proteome</keyword>